<gene>
    <name evidence="1" type="ORF">S12H4_63597</name>
</gene>
<name>X1UQI1_9ZZZZ</name>
<dbReference type="EMBL" id="BARW01043408">
    <property type="protein sequence ID" value="GAJ19754.1"/>
    <property type="molecule type" value="Genomic_DNA"/>
</dbReference>
<proteinExistence type="predicted"/>
<organism evidence="1">
    <name type="scientific">marine sediment metagenome</name>
    <dbReference type="NCBI Taxonomy" id="412755"/>
    <lineage>
        <taxon>unclassified sequences</taxon>
        <taxon>metagenomes</taxon>
        <taxon>ecological metagenomes</taxon>
    </lineage>
</organism>
<dbReference type="AlphaFoldDB" id="X1UQI1"/>
<evidence type="ECO:0000313" key="1">
    <source>
        <dbReference type="EMBL" id="GAJ19754.1"/>
    </source>
</evidence>
<reference evidence="1" key="1">
    <citation type="journal article" date="2014" name="Front. Microbiol.">
        <title>High frequency of phylogenetically diverse reductive dehalogenase-homologous genes in deep subseafloor sedimentary metagenomes.</title>
        <authorList>
            <person name="Kawai M."/>
            <person name="Futagami T."/>
            <person name="Toyoda A."/>
            <person name="Takaki Y."/>
            <person name="Nishi S."/>
            <person name="Hori S."/>
            <person name="Arai W."/>
            <person name="Tsubouchi T."/>
            <person name="Morono Y."/>
            <person name="Uchiyama I."/>
            <person name="Ito T."/>
            <person name="Fujiyama A."/>
            <person name="Inagaki F."/>
            <person name="Takami H."/>
        </authorList>
    </citation>
    <scope>NUCLEOTIDE SEQUENCE</scope>
    <source>
        <strain evidence="1">Expedition CK06-06</strain>
    </source>
</reference>
<sequence length="34" mass="4159">WTLLFEEYVKCVSMNDISKPLYAFWHSVLHDTER</sequence>
<feature type="non-terminal residue" evidence="1">
    <location>
        <position position="34"/>
    </location>
</feature>
<accession>X1UQI1</accession>
<comment type="caution">
    <text evidence="1">The sequence shown here is derived from an EMBL/GenBank/DDBJ whole genome shotgun (WGS) entry which is preliminary data.</text>
</comment>
<feature type="non-terminal residue" evidence="1">
    <location>
        <position position="1"/>
    </location>
</feature>
<protein>
    <submittedName>
        <fullName evidence="1">Uncharacterized protein</fullName>
    </submittedName>
</protein>